<reference evidence="1 2" key="1">
    <citation type="submission" date="2018-09" db="EMBL/GenBank/DDBJ databases">
        <title>Genome sequencing of strain 6GH32-13.</title>
        <authorList>
            <person name="Weon H.-Y."/>
            <person name="Heo J."/>
            <person name="Kwon S.-W."/>
        </authorList>
    </citation>
    <scope>NUCLEOTIDE SEQUENCE [LARGE SCALE GENOMIC DNA]</scope>
    <source>
        <strain evidence="1 2">5GH32-13</strain>
    </source>
</reference>
<protein>
    <submittedName>
        <fullName evidence="1">Uncharacterized protein</fullName>
    </submittedName>
</protein>
<evidence type="ECO:0000313" key="2">
    <source>
        <dbReference type="Proteomes" id="UP000263900"/>
    </source>
</evidence>
<proteinExistence type="predicted"/>
<dbReference type="AlphaFoldDB" id="A0A3B7MMN8"/>
<keyword evidence="2" id="KW-1185">Reference proteome</keyword>
<dbReference type="EMBL" id="CP032157">
    <property type="protein sequence ID" value="AXY74997.1"/>
    <property type="molecule type" value="Genomic_DNA"/>
</dbReference>
<organism evidence="1 2">
    <name type="scientific">Paraflavitalea soli</name>
    <dbReference type="NCBI Taxonomy" id="2315862"/>
    <lineage>
        <taxon>Bacteria</taxon>
        <taxon>Pseudomonadati</taxon>
        <taxon>Bacteroidota</taxon>
        <taxon>Chitinophagia</taxon>
        <taxon>Chitinophagales</taxon>
        <taxon>Chitinophagaceae</taxon>
        <taxon>Paraflavitalea</taxon>
    </lineage>
</organism>
<dbReference type="KEGG" id="pseg:D3H65_13820"/>
<evidence type="ECO:0000313" key="1">
    <source>
        <dbReference type="EMBL" id="AXY74997.1"/>
    </source>
</evidence>
<accession>A0A3B7MMN8</accession>
<sequence>MLFINSRRGHATQKPPILSTLNHTPYNMRKILPFTLFILLLTSCTRYAIYQSPLHINTNQYRPTPMHQEGTPAATYAGFHFAAGGANHRWHDPTYSFAGTLHRSHNFGNFQASYGTNLILGNYSVRGFNIMDSIPFSDRAAFDIAGINSRAGNKFFGAWGFTGSINVRTDVGKGEWRVLGTELTWNNEFGEYQSYRRKLPPGMATMVDRHRNYFTYGFFTEILGPVGAGQTLGYKVAWIAAAHQVHDERGIGQDFGRENYHPGYLSQTLHFTFGTTTLYGAFSLGSYAFDCKVGASLRLSNMKKAGNHASL</sequence>
<name>A0A3B7MMN8_9BACT</name>
<dbReference type="Proteomes" id="UP000263900">
    <property type="component" value="Chromosome"/>
</dbReference>
<gene>
    <name evidence="1" type="ORF">D3H65_13820</name>
</gene>
<dbReference type="OrthoDB" id="673626at2"/>